<keyword evidence="5" id="KW-0539">Nucleus</keyword>
<protein>
    <recommendedName>
        <fullName evidence="7">Myb-like domain-containing protein</fullName>
    </recommendedName>
</protein>
<keyword evidence="4" id="KW-0804">Transcription</keyword>
<evidence type="ECO:0000256" key="2">
    <source>
        <dbReference type="ARBA" id="ARBA00023015"/>
    </source>
</evidence>
<evidence type="ECO:0000313" key="8">
    <source>
        <dbReference type="EMBL" id="MBX00424.1"/>
    </source>
</evidence>
<dbReference type="PANTHER" id="PTHR21654:SF14">
    <property type="entry name" value="TRIHELIX TRANSCRIPTION FACTOR GTL1-LIKE"/>
    <property type="match status" value="1"/>
</dbReference>
<sequence length="258" mass="29761">MAREEAWKMQELDRIKTERELLAQERSIAAAKDAAVLSFLQKFSEQAGSVQISNNPINLVQVAENQTVPVEKPVKTPENSSMDNFVYMSSSRWPKEEIEALIRLRSNLDMQYQENGPKGPLWEEISAGMKRLGFDRSAKRCKEKWENMNKYFKRVKENNKRRAEDSKTCPYFHLLDALYKEKTRKVDNSVNIGYGLKPEELLMHMMDGQGEQERADQATTENDENENVGQNQDDDGEKEDEDNYRIVGNDPSSGIIME</sequence>
<keyword evidence="2" id="KW-0805">Transcription regulation</keyword>
<dbReference type="EMBL" id="GGEC01019940">
    <property type="protein sequence ID" value="MBX00424.1"/>
    <property type="molecule type" value="Transcribed_RNA"/>
</dbReference>
<dbReference type="GO" id="GO:0003677">
    <property type="term" value="F:DNA binding"/>
    <property type="evidence" value="ECO:0007669"/>
    <property type="project" value="UniProtKB-KW"/>
</dbReference>
<dbReference type="FunFam" id="1.10.10.60:FF:000092">
    <property type="entry name" value="Trihelix transcription factor GT-2"/>
    <property type="match status" value="1"/>
</dbReference>
<evidence type="ECO:0000256" key="4">
    <source>
        <dbReference type="ARBA" id="ARBA00023163"/>
    </source>
</evidence>
<evidence type="ECO:0000256" key="1">
    <source>
        <dbReference type="ARBA" id="ARBA00004123"/>
    </source>
</evidence>
<feature type="compositionally biased region" description="Acidic residues" evidence="6">
    <location>
        <begin position="221"/>
        <end position="242"/>
    </location>
</feature>
<dbReference type="SUPFAM" id="SSF46689">
    <property type="entry name" value="Homeodomain-like"/>
    <property type="match status" value="1"/>
</dbReference>
<dbReference type="Pfam" id="PF13837">
    <property type="entry name" value="Myb_DNA-bind_4"/>
    <property type="match status" value="1"/>
</dbReference>
<dbReference type="AlphaFoldDB" id="A0A2P2K3W7"/>
<feature type="region of interest" description="Disordered" evidence="6">
    <location>
        <begin position="210"/>
        <end position="258"/>
    </location>
</feature>
<name>A0A2P2K3W7_RHIMU</name>
<dbReference type="GO" id="GO:0006355">
    <property type="term" value="P:regulation of DNA-templated transcription"/>
    <property type="evidence" value="ECO:0007669"/>
    <property type="project" value="UniProtKB-ARBA"/>
</dbReference>
<comment type="subcellular location">
    <subcellularLocation>
        <location evidence="1">Nucleus</location>
    </subcellularLocation>
</comment>
<dbReference type="InterPro" id="IPR001005">
    <property type="entry name" value="SANT/Myb"/>
</dbReference>
<proteinExistence type="predicted"/>
<dbReference type="PANTHER" id="PTHR21654">
    <property type="entry name" value="FI21293P1"/>
    <property type="match status" value="1"/>
</dbReference>
<dbReference type="Gene3D" id="1.10.10.60">
    <property type="entry name" value="Homeodomain-like"/>
    <property type="match status" value="1"/>
</dbReference>
<accession>A0A2P2K3W7</accession>
<evidence type="ECO:0000259" key="7">
    <source>
        <dbReference type="PROSITE" id="PS50090"/>
    </source>
</evidence>
<evidence type="ECO:0000256" key="5">
    <source>
        <dbReference type="ARBA" id="ARBA00023242"/>
    </source>
</evidence>
<dbReference type="InterPro" id="IPR009057">
    <property type="entry name" value="Homeodomain-like_sf"/>
</dbReference>
<evidence type="ECO:0000256" key="3">
    <source>
        <dbReference type="ARBA" id="ARBA00023125"/>
    </source>
</evidence>
<keyword evidence="3" id="KW-0238">DNA-binding</keyword>
<feature type="domain" description="Myb-like" evidence="7">
    <location>
        <begin position="91"/>
        <end position="149"/>
    </location>
</feature>
<dbReference type="InterPro" id="IPR044822">
    <property type="entry name" value="Myb_DNA-bind_4"/>
</dbReference>
<reference evidence="8" key="1">
    <citation type="submission" date="2018-02" db="EMBL/GenBank/DDBJ databases">
        <title>Rhizophora mucronata_Transcriptome.</title>
        <authorList>
            <person name="Meera S.P."/>
            <person name="Sreeshan A."/>
            <person name="Augustine A."/>
        </authorList>
    </citation>
    <scope>NUCLEOTIDE SEQUENCE</scope>
    <source>
        <tissue evidence="8">Leaf</tissue>
    </source>
</reference>
<dbReference type="CDD" id="cd12203">
    <property type="entry name" value="GT1"/>
    <property type="match status" value="1"/>
</dbReference>
<organism evidence="8">
    <name type="scientific">Rhizophora mucronata</name>
    <name type="common">Asiatic mangrove</name>
    <dbReference type="NCBI Taxonomy" id="61149"/>
    <lineage>
        <taxon>Eukaryota</taxon>
        <taxon>Viridiplantae</taxon>
        <taxon>Streptophyta</taxon>
        <taxon>Embryophyta</taxon>
        <taxon>Tracheophyta</taxon>
        <taxon>Spermatophyta</taxon>
        <taxon>Magnoliopsida</taxon>
        <taxon>eudicotyledons</taxon>
        <taxon>Gunneridae</taxon>
        <taxon>Pentapetalae</taxon>
        <taxon>rosids</taxon>
        <taxon>fabids</taxon>
        <taxon>Malpighiales</taxon>
        <taxon>Rhizophoraceae</taxon>
        <taxon>Rhizophora</taxon>
    </lineage>
</organism>
<dbReference type="PROSITE" id="PS50090">
    <property type="entry name" value="MYB_LIKE"/>
    <property type="match status" value="1"/>
</dbReference>
<evidence type="ECO:0000256" key="6">
    <source>
        <dbReference type="SAM" id="MobiDB-lite"/>
    </source>
</evidence>
<dbReference type="SMART" id="SM00717">
    <property type="entry name" value="SANT"/>
    <property type="match status" value="1"/>
</dbReference>
<dbReference type="GO" id="GO:0005634">
    <property type="term" value="C:nucleus"/>
    <property type="evidence" value="ECO:0007669"/>
    <property type="project" value="UniProtKB-SubCell"/>
</dbReference>